<dbReference type="InterPro" id="IPR001789">
    <property type="entry name" value="Sig_transdc_resp-reg_receiver"/>
</dbReference>
<dbReference type="SMART" id="SM00448">
    <property type="entry name" value="REC"/>
    <property type="match status" value="1"/>
</dbReference>
<feature type="domain" description="Response regulatory" evidence="3">
    <location>
        <begin position="243"/>
        <end position="359"/>
    </location>
</feature>
<dbReference type="PANTHER" id="PTHR44591">
    <property type="entry name" value="STRESS RESPONSE REGULATOR PROTEIN 1"/>
    <property type="match status" value="1"/>
</dbReference>
<keyword evidence="5" id="KW-1185">Reference proteome</keyword>
<gene>
    <name evidence="4" type="ORF">H1P_1120015</name>
</gene>
<dbReference type="InterPro" id="IPR011006">
    <property type="entry name" value="CheY-like_superfamily"/>
</dbReference>
<organism evidence="4 5">
    <name type="scientific">Hyella patelloides LEGE 07179</name>
    <dbReference type="NCBI Taxonomy" id="945734"/>
    <lineage>
        <taxon>Bacteria</taxon>
        <taxon>Bacillati</taxon>
        <taxon>Cyanobacteriota</taxon>
        <taxon>Cyanophyceae</taxon>
        <taxon>Pleurocapsales</taxon>
        <taxon>Hyellaceae</taxon>
        <taxon>Hyella</taxon>
    </lineage>
</organism>
<dbReference type="Pfam" id="PF00072">
    <property type="entry name" value="Response_reg"/>
    <property type="match status" value="1"/>
</dbReference>
<dbReference type="Proteomes" id="UP000320055">
    <property type="component" value="Unassembled WGS sequence"/>
</dbReference>
<dbReference type="InterPro" id="IPR050595">
    <property type="entry name" value="Bact_response_regulator"/>
</dbReference>
<dbReference type="PROSITE" id="PS50110">
    <property type="entry name" value="RESPONSE_REGULATORY"/>
    <property type="match status" value="1"/>
</dbReference>
<dbReference type="AlphaFoldDB" id="A0A563VJQ5"/>
<evidence type="ECO:0000313" key="5">
    <source>
        <dbReference type="Proteomes" id="UP000320055"/>
    </source>
</evidence>
<protein>
    <recommendedName>
        <fullName evidence="3">Response regulatory domain-containing protein</fullName>
    </recommendedName>
</protein>
<proteinExistence type="predicted"/>
<name>A0A563VJQ5_9CYAN</name>
<keyword evidence="1 2" id="KW-0597">Phosphoprotein</keyword>
<feature type="modified residue" description="4-aspartylphosphate" evidence="2">
    <location>
        <position position="292"/>
    </location>
</feature>
<dbReference type="SUPFAM" id="SSF52172">
    <property type="entry name" value="CheY-like"/>
    <property type="match status" value="1"/>
</dbReference>
<dbReference type="PIRSF" id="PIRSF005897">
    <property type="entry name" value="RR_PatA"/>
    <property type="match status" value="1"/>
</dbReference>
<evidence type="ECO:0000313" key="4">
    <source>
        <dbReference type="EMBL" id="VEP11658.1"/>
    </source>
</evidence>
<evidence type="ECO:0000256" key="2">
    <source>
        <dbReference type="PROSITE-ProRule" id="PRU00169"/>
    </source>
</evidence>
<dbReference type="PANTHER" id="PTHR44591:SF23">
    <property type="entry name" value="CHEY SUBFAMILY"/>
    <property type="match status" value="1"/>
</dbReference>
<reference evidence="4 5" key="1">
    <citation type="submission" date="2019-01" db="EMBL/GenBank/DDBJ databases">
        <authorList>
            <person name="Brito A."/>
        </authorList>
    </citation>
    <scope>NUCLEOTIDE SEQUENCE [LARGE SCALE GENOMIC DNA]</scope>
    <source>
        <strain evidence="4">1</strain>
    </source>
</reference>
<evidence type="ECO:0000256" key="1">
    <source>
        <dbReference type="ARBA" id="ARBA00022553"/>
    </source>
</evidence>
<dbReference type="InterPro" id="IPR024186">
    <property type="entry name" value="Sig_transdc_resp-reg_PatA"/>
</dbReference>
<dbReference type="GO" id="GO:0000160">
    <property type="term" value="P:phosphorelay signal transduction system"/>
    <property type="evidence" value="ECO:0007669"/>
    <property type="project" value="InterPro"/>
</dbReference>
<dbReference type="EMBL" id="CAACVJ010000016">
    <property type="protein sequence ID" value="VEP11658.1"/>
    <property type="molecule type" value="Genomic_DNA"/>
</dbReference>
<sequence length="360" mass="41429">MSPSKNQWQFYFFEGKLTWIDGGVHSNRIWLRHIIKYFSEINIDTMKFSPEEKYQCHQYQIIKTILQKKLIDREQAQKMIASRTQEIFCDIFYEENQRKLAIKIIPMTPQQLLAAGFEPSLVITNIKELLQESQQSYVSFIQQGGVSFSFNYAPFITNKEALKHEVPPHIYENFVQYFNGQNTIKNVAFKLDKDLTKLALSIIPYLKTNTIKLGQIEDLPSYVTVDKYFSNSHPTQVAVKKTAIACIDDSPLICKMMNTIVNKAGHQFIGINEPLQAIPQLIRAKPTLIFVDLAMPVINGYELCNQIKKISQLKETPVVMLTGRDFMAERVKAKVMGISDFIGKPIVEEKIMNAIEKYAK</sequence>
<dbReference type="OrthoDB" id="5510574at2"/>
<evidence type="ECO:0000259" key="3">
    <source>
        <dbReference type="PROSITE" id="PS50110"/>
    </source>
</evidence>
<dbReference type="Gene3D" id="3.40.50.2300">
    <property type="match status" value="1"/>
</dbReference>
<accession>A0A563VJQ5</accession>